<dbReference type="GO" id="GO:0003735">
    <property type="term" value="F:structural constituent of ribosome"/>
    <property type="evidence" value="ECO:0007669"/>
    <property type="project" value="InterPro"/>
</dbReference>
<accession>A0A1G2E0B6</accession>
<evidence type="ECO:0000256" key="4">
    <source>
        <dbReference type="ARBA" id="ARBA00035176"/>
    </source>
</evidence>
<dbReference type="Gene3D" id="2.20.28.120">
    <property type="entry name" value="Ribosomal protein L33"/>
    <property type="match status" value="1"/>
</dbReference>
<gene>
    <name evidence="5" type="primary">rpmG</name>
    <name evidence="6" type="ORF">A2175_01225</name>
</gene>
<dbReference type="Proteomes" id="UP000176755">
    <property type="component" value="Unassembled WGS sequence"/>
</dbReference>
<dbReference type="GO" id="GO:0005737">
    <property type="term" value="C:cytoplasm"/>
    <property type="evidence" value="ECO:0007669"/>
    <property type="project" value="UniProtKB-ARBA"/>
</dbReference>
<dbReference type="GO" id="GO:0006412">
    <property type="term" value="P:translation"/>
    <property type="evidence" value="ECO:0007669"/>
    <property type="project" value="UniProtKB-UniRule"/>
</dbReference>
<dbReference type="STRING" id="1801663.A2175_01225"/>
<sequence length="53" mass="6333">MATKKPFTKLQCSECKRINYFTKKSKKAGEKKLELKKFCKWCRKHTAHKEGKK</sequence>
<protein>
    <recommendedName>
        <fullName evidence="4 5">Large ribosomal subunit protein bL33</fullName>
    </recommendedName>
</protein>
<dbReference type="NCBIfam" id="NF001764">
    <property type="entry name" value="PRK00504.1"/>
    <property type="match status" value="1"/>
</dbReference>
<dbReference type="Pfam" id="PF00471">
    <property type="entry name" value="Ribosomal_L33"/>
    <property type="match status" value="1"/>
</dbReference>
<evidence type="ECO:0000256" key="3">
    <source>
        <dbReference type="ARBA" id="ARBA00023274"/>
    </source>
</evidence>
<dbReference type="NCBIfam" id="NF001860">
    <property type="entry name" value="PRK00595.1"/>
    <property type="match status" value="1"/>
</dbReference>
<name>A0A1G2E0B6_9BACT</name>
<organism evidence="6 7">
    <name type="scientific">Candidatus Nealsonbacteria bacterium RBG_13_42_11</name>
    <dbReference type="NCBI Taxonomy" id="1801663"/>
    <lineage>
        <taxon>Bacteria</taxon>
        <taxon>Candidatus Nealsoniibacteriota</taxon>
    </lineage>
</organism>
<dbReference type="SUPFAM" id="SSF57829">
    <property type="entry name" value="Zn-binding ribosomal proteins"/>
    <property type="match status" value="1"/>
</dbReference>
<dbReference type="InterPro" id="IPR011332">
    <property type="entry name" value="Ribosomal_zn-bd"/>
</dbReference>
<proteinExistence type="inferred from homology"/>
<reference evidence="6 7" key="1">
    <citation type="journal article" date="2016" name="Nat. Commun.">
        <title>Thousands of microbial genomes shed light on interconnected biogeochemical processes in an aquifer system.</title>
        <authorList>
            <person name="Anantharaman K."/>
            <person name="Brown C.T."/>
            <person name="Hug L.A."/>
            <person name="Sharon I."/>
            <person name="Castelle C.J."/>
            <person name="Probst A.J."/>
            <person name="Thomas B.C."/>
            <person name="Singh A."/>
            <person name="Wilkins M.J."/>
            <person name="Karaoz U."/>
            <person name="Brodie E.L."/>
            <person name="Williams K.H."/>
            <person name="Hubbard S.S."/>
            <person name="Banfield J.F."/>
        </authorList>
    </citation>
    <scope>NUCLEOTIDE SEQUENCE [LARGE SCALE GENOMIC DNA]</scope>
</reference>
<dbReference type="GO" id="GO:1990904">
    <property type="term" value="C:ribonucleoprotein complex"/>
    <property type="evidence" value="ECO:0007669"/>
    <property type="project" value="UniProtKB-KW"/>
</dbReference>
<keyword evidence="3 5" id="KW-0687">Ribonucleoprotein</keyword>
<comment type="similarity">
    <text evidence="1 5">Belongs to the bacterial ribosomal protein bL33 family.</text>
</comment>
<evidence type="ECO:0000313" key="7">
    <source>
        <dbReference type="Proteomes" id="UP000176755"/>
    </source>
</evidence>
<dbReference type="AlphaFoldDB" id="A0A1G2E0B6"/>
<dbReference type="HAMAP" id="MF_00294">
    <property type="entry name" value="Ribosomal_bL33"/>
    <property type="match status" value="1"/>
</dbReference>
<dbReference type="InterPro" id="IPR001705">
    <property type="entry name" value="Ribosomal_bL33"/>
</dbReference>
<evidence type="ECO:0000256" key="2">
    <source>
        <dbReference type="ARBA" id="ARBA00022980"/>
    </source>
</evidence>
<dbReference type="EMBL" id="MHLY01000010">
    <property type="protein sequence ID" value="OGZ18598.1"/>
    <property type="molecule type" value="Genomic_DNA"/>
</dbReference>
<evidence type="ECO:0000313" key="6">
    <source>
        <dbReference type="EMBL" id="OGZ18598.1"/>
    </source>
</evidence>
<dbReference type="InterPro" id="IPR038584">
    <property type="entry name" value="Ribosomal_bL33_sf"/>
</dbReference>
<comment type="caution">
    <text evidence="6">The sequence shown here is derived from an EMBL/GenBank/DDBJ whole genome shotgun (WGS) entry which is preliminary data.</text>
</comment>
<keyword evidence="2 5" id="KW-0689">Ribosomal protein</keyword>
<dbReference type="NCBIfam" id="TIGR01023">
    <property type="entry name" value="rpmG_bact"/>
    <property type="match status" value="1"/>
</dbReference>
<dbReference type="GO" id="GO:0005840">
    <property type="term" value="C:ribosome"/>
    <property type="evidence" value="ECO:0007669"/>
    <property type="project" value="UniProtKB-KW"/>
</dbReference>
<evidence type="ECO:0000256" key="5">
    <source>
        <dbReference type="HAMAP-Rule" id="MF_00294"/>
    </source>
</evidence>
<evidence type="ECO:0000256" key="1">
    <source>
        <dbReference type="ARBA" id="ARBA00007596"/>
    </source>
</evidence>